<sequence>MIDCTQVKRITDITDQVDYEDKKSGGKTDSQKVSCGQSNGYNELKDKYDKYFKNVKGIPEELIAKIMCKCCKKLKPTGKENVSWNDFYKCMRSRLTEDNHPKTIKILDKLIK</sequence>
<organism evidence="1 2">
    <name type="scientific">Poseidonibacter ostreae</name>
    <dbReference type="NCBI Taxonomy" id="2654171"/>
    <lineage>
        <taxon>Bacteria</taxon>
        <taxon>Pseudomonadati</taxon>
        <taxon>Campylobacterota</taxon>
        <taxon>Epsilonproteobacteria</taxon>
        <taxon>Campylobacterales</taxon>
        <taxon>Arcobacteraceae</taxon>
        <taxon>Poseidonibacter</taxon>
    </lineage>
</organism>
<dbReference type="EMBL" id="WFKK01000006">
    <property type="protein sequence ID" value="KAB7890299.1"/>
    <property type="molecule type" value="Genomic_DNA"/>
</dbReference>
<accession>A0A6L4WV33</accession>
<gene>
    <name evidence="1" type="ORF">GBG19_03465</name>
</gene>
<dbReference type="Proteomes" id="UP000472839">
    <property type="component" value="Unassembled WGS sequence"/>
</dbReference>
<dbReference type="AlphaFoldDB" id="A0A6L4WV33"/>
<comment type="caution">
    <text evidence="1">The sequence shown here is derived from an EMBL/GenBank/DDBJ whole genome shotgun (WGS) entry which is preliminary data.</text>
</comment>
<reference evidence="1 2" key="1">
    <citation type="submission" date="2019-10" db="EMBL/GenBank/DDBJ databases">
        <title>Poseidonibacter ostreae sp. nov., isolated from the gut of the Ostrea denselamellosa.</title>
        <authorList>
            <person name="Choi A."/>
        </authorList>
    </citation>
    <scope>NUCLEOTIDE SEQUENCE [LARGE SCALE GENOMIC DNA]</scope>
    <source>
        <strain evidence="1 2">SJOD-M-33</strain>
    </source>
</reference>
<evidence type="ECO:0000313" key="1">
    <source>
        <dbReference type="EMBL" id="KAB7890299.1"/>
    </source>
</evidence>
<dbReference type="RefSeq" id="WP_152279600.1">
    <property type="nucleotide sequence ID" value="NZ_WFKK01000006.1"/>
</dbReference>
<evidence type="ECO:0000313" key="2">
    <source>
        <dbReference type="Proteomes" id="UP000472839"/>
    </source>
</evidence>
<name>A0A6L4WV33_9BACT</name>
<protein>
    <submittedName>
        <fullName evidence="1">Uncharacterized protein</fullName>
    </submittedName>
</protein>
<proteinExistence type="predicted"/>